<reference evidence="1 2" key="1">
    <citation type="submission" date="2019-11" db="EMBL/GenBank/DDBJ databases">
        <title>Whole genome sequence of Oryza granulata.</title>
        <authorList>
            <person name="Li W."/>
        </authorList>
    </citation>
    <scope>NUCLEOTIDE SEQUENCE [LARGE SCALE GENOMIC DNA]</scope>
    <source>
        <strain evidence="2">cv. Menghai</strain>
        <tissue evidence="1">Leaf</tissue>
    </source>
</reference>
<dbReference type="PANTHER" id="PTHR10739">
    <property type="entry name" value="CYTIDYLYLTRANSFERASE"/>
    <property type="match status" value="1"/>
</dbReference>
<dbReference type="GO" id="GO:0031210">
    <property type="term" value="F:phosphatidylcholine binding"/>
    <property type="evidence" value="ECO:0007669"/>
    <property type="project" value="TreeGrafter"/>
</dbReference>
<gene>
    <name evidence="1" type="ORF">E2562_008314</name>
</gene>
<evidence type="ECO:0000313" key="2">
    <source>
        <dbReference type="Proteomes" id="UP000479710"/>
    </source>
</evidence>
<dbReference type="OrthoDB" id="17102at2759"/>
<name>A0A6G1DGC2_9ORYZ</name>
<protein>
    <submittedName>
        <fullName evidence="1">Uncharacterized protein</fullName>
    </submittedName>
</protein>
<keyword evidence="2" id="KW-1185">Reference proteome</keyword>
<sequence>MMKPPNSRAEIRSAIQNHSCNASLSVDATAACPLAATSSRRRDAAPSPLRLPNTYLLVGCCNDELTNRYASLRHCKWVDEVIPDAPC</sequence>
<proteinExistence type="predicted"/>
<dbReference type="Gene3D" id="3.40.50.620">
    <property type="entry name" value="HUPs"/>
    <property type="match status" value="1"/>
</dbReference>
<dbReference type="InterPro" id="IPR045049">
    <property type="entry name" value="Pcy1-like"/>
</dbReference>
<dbReference type="InterPro" id="IPR014729">
    <property type="entry name" value="Rossmann-like_a/b/a_fold"/>
</dbReference>
<dbReference type="Proteomes" id="UP000479710">
    <property type="component" value="Unassembled WGS sequence"/>
</dbReference>
<organism evidence="1 2">
    <name type="scientific">Oryza meyeriana var. granulata</name>
    <dbReference type="NCBI Taxonomy" id="110450"/>
    <lineage>
        <taxon>Eukaryota</taxon>
        <taxon>Viridiplantae</taxon>
        <taxon>Streptophyta</taxon>
        <taxon>Embryophyta</taxon>
        <taxon>Tracheophyta</taxon>
        <taxon>Spermatophyta</taxon>
        <taxon>Magnoliopsida</taxon>
        <taxon>Liliopsida</taxon>
        <taxon>Poales</taxon>
        <taxon>Poaceae</taxon>
        <taxon>BOP clade</taxon>
        <taxon>Oryzoideae</taxon>
        <taxon>Oryzeae</taxon>
        <taxon>Oryzinae</taxon>
        <taxon>Oryza</taxon>
        <taxon>Oryza meyeriana</taxon>
    </lineage>
</organism>
<dbReference type="PANTHER" id="PTHR10739:SF61">
    <property type="entry name" value="CHOLINE-PHOSPHATE CYTIDYLYLTRANSFERASE"/>
    <property type="match status" value="1"/>
</dbReference>
<dbReference type="GO" id="GO:0004105">
    <property type="term" value="F:choline-phosphate cytidylyltransferase activity"/>
    <property type="evidence" value="ECO:0007669"/>
    <property type="project" value="InterPro"/>
</dbReference>
<dbReference type="EMBL" id="SPHZ02000006">
    <property type="protein sequence ID" value="KAF0911441.1"/>
    <property type="molecule type" value="Genomic_DNA"/>
</dbReference>
<accession>A0A6G1DGC2</accession>
<comment type="caution">
    <text evidence="1">The sequence shown here is derived from an EMBL/GenBank/DDBJ whole genome shotgun (WGS) entry which is preliminary data.</text>
</comment>
<dbReference type="AlphaFoldDB" id="A0A6G1DGC2"/>
<evidence type="ECO:0000313" key="1">
    <source>
        <dbReference type="EMBL" id="KAF0911441.1"/>
    </source>
</evidence>